<evidence type="ECO:0000313" key="2">
    <source>
        <dbReference type="EMBL" id="SFF82142.1"/>
    </source>
</evidence>
<keyword evidence="2" id="KW-0418">Kinase</keyword>
<organism evidence="2 3">
    <name type="scientific">Actinopolymorpha cephalotaxi</name>
    <dbReference type="NCBI Taxonomy" id="504797"/>
    <lineage>
        <taxon>Bacteria</taxon>
        <taxon>Bacillati</taxon>
        <taxon>Actinomycetota</taxon>
        <taxon>Actinomycetes</taxon>
        <taxon>Propionibacteriales</taxon>
        <taxon>Actinopolymorphaceae</taxon>
        <taxon>Actinopolymorpha</taxon>
    </lineage>
</organism>
<proteinExistence type="predicted"/>
<dbReference type="OrthoDB" id="9808822at2"/>
<sequence length="192" mass="21760">MVEPRRPEYVLIGPVCAGKTTLGARLAERLGVEHVQLDSIANDYYRIAPGWDADTYNALMADSFVAAYRHFEPALAFAVESVVRDHHDCIFDLGAGHTSFLDRRLHERVVSALSPFSNVVLLLPSADTMTSVRTLWERCRQRGHTWIHDGVDFIEHWVTDDQNRRLADRVLFTEDRDPDALVEEILLGESTS</sequence>
<reference evidence="1 4" key="2">
    <citation type="submission" date="2020-07" db="EMBL/GenBank/DDBJ databases">
        <title>Sequencing the genomes of 1000 actinobacteria strains.</title>
        <authorList>
            <person name="Klenk H.-P."/>
        </authorList>
    </citation>
    <scope>NUCLEOTIDE SEQUENCE [LARGE SCALE GENOMIC DNA]</scope>
    <source>
        <strain evidence="1 4">DSM 45117</strain>
    </source>
</reference>
<gene>
    <name evidence="1" type="ORF">FHR37_000281</name>
    <name evidence="2" type="ORF">SAMN05421678_102290</name>
</gene>
<dbReference type="Proteomes" id="UP000533017">
    <property type="component" value="Unassembled WGS sequence"/>
</dbReference>
<name>A0A1I2LRP9_9ACTN</name>
<protein>
    <submittedName>
        <fullName evidence="2">Shikimate kinase</fullName>
    </submittedName>
</protein>
<reference evidence="2 3" key="1">
    <citation type="submission" date="2016-10" db="EMBL/GenBank/DDBJ databases">
        <authorList>
            <person name="de Groot N.N."/>
        </authorList>
    </citation>
    <scope>NUCLEOTIDE SEQUENCE [LARGE SCALE GENOMIC DNA]</scope>
    <source>
        <strain evidence="2 3">CPCC 202808</strain>
    </source>
</reference>
<evidence type="ECO:0000313" key="1">
    <source>
        <dbReference type="EMBL" id="NYH81430.1"/>
    </source>
</evidence>
<evidence type="ECO:0000313" key="3">
    <source>
        <dbReference type="Proteomes" id="UP000199052"/>
    </source>
</evidence>
<evidence type="ECO:0000313" key="4">
    <source>
        <dbReference type="Proteomes" id="UP000533017"/>
    </source>
</evidence>
<dbReference type="Pfam" id="PF13671">
    <property type="entry name" value="AAA_33"/>
    <property type="match status" value="1"/>
</dbReference>
<dbReference type="EMBL" id="JACBZA010000001">
    <property type="protein sequence ID" value="NYH81430.1"/>
    <property type="molecule type" value="Genomic_DNA"/>
</dbReference>
<accession>A0A1I2LRP9</accession>
<dbReference type="STRING" id="504797.SAMN05421678_102290"/>
<dbReference type="InterPro" id="IPR027417">
    <property type="entry name" value="P-loop_NTPase"/>
</dbReference>
<dbReference type="Gene3D" id="3.40.50.300">
    <property type="entry name" value="P-loop containing nucleotide triphosphate hydrolases"/>
    <property type="match status" value="1"/>
</dbReference>
<keyword evidence="4" id="KW-1185">Reference proteome</keyword>
<dbReference type="Proteomes" id="UP000199052">
    <property type="component" value="Unassembled WGS sequence"/>
</dbReference>
<keyword evidence="2" id="KW-0808">Transferase</keyword>
<dbReference type="SUPFAM" id="SSF52540">
    <property type="entry name" value="P-loop containing nucleoside triphosphate hydrolases"/>
    <property type="match status" value="1"/>
</dbReference>
<dbReference type="RefSeq" id="WP_092881360.1">
    <property type="nucleotide sequence ID" value="NZ_FOOI01000002.1"/>
</dbReference>
<dbReference type="AlphaFoldDB" id="A0A1I2LRP9"/>
<dbReference type="EMBL" id="FOOI01000002">
    <property type="protein sequence ID" value="SFF82142.1"/>
    <property type="molecule type" value="Genomic_DNA"/>
</dbReference>
<dbReference type="GO" id="GO:0016301">
    <property type="term" value="F:kinase activity"/>
    <property type="evidence" value="ECO:0007669"/>
    <property type="project" value="UniProtKB-KW"/>
</dbReference>